<sequence>MNSNLLFDFIVNKENHTIRITRAFDAGLELVWKAWTTAELLDQWWGPEPYKAETKSLDFREGGFWLYAMVGPEGDKGWCKTNFISIVKEKFFSSKGGFSDENGVLNPEFPQNVWENTFVPVDHKVRVDMLLIYDSLEDLEKELEMGFKEGMTVDFLQLDQLLSTLKK</sequence>
<evidence type="ECO:0000256" key="1">
    <source>
        <dbReference type="ARBA" id="ARBA00006817"/>
    </source>
</evidence>
<dbReference type="InterPro" id="IPR013538">
    <property type="entry name" value="ASHA1/2-like_C"/>
</dbReference>
<name>A0A2S9JNK7_9SPHI</name>
<gene>
    <name evidence="3" type="ORF">C5749_15045</name>
</gene>
<evidence type="ECO:0000313" key="3">
    <source>
        <dbReference type="EMBL" id="PRD54747.1"/>
    </source>
</evidence>
<organism evidence="3 4">
    <name type="scientific">Sphingobacterium gobiense</name>
    <dbReference type="NCBI Taxonomy" id="1382456"/>
    <lineage>
        <taxon>Bacteria</taxon>
        <taxon>Pseudomonadati</taxon>
        <taxon>Bacteroidota</taxon>
        <taxon>Sphingobacteriia</taxon>
        <taxon>Sphingobacteriales</taxon>
        <taxon>Sphingobacteriaceae</taxon>
        <taxon>Sphingobacterium</taxon>
    </lineage>
</organism>
<dbReference type="Pfam" id="PF08327">
    <property type="entry name" value="AHSA1"/>
    <property type="match status" value="1"/>
</dbReference>
<dbReference type="OrthoDB" id="9795306at2"/>
<evidence type="ECO:0000259" key="2">
    <source>
        <dbReference type="Pfam" id="PF08327"/>
    </source>
</evidence>
<dbReference type="Gene3D" id="3.30.530.20">
    <property type="match status" value="1"/>
</dbReference>
<feature type="domain" description="Activator of Hsp90 ATPase homologue 1/2-like C-terminal" evidence="2">
    <location>
        <begin position="26"/>
        <end position="162"/>
    </location>
</feature>
<comment type="caution">
    <text evidence="3">The sequence shown here is derived from an EMBL/GenBank/DDBJ whole genome shotgun (WGS) entry which is preliminary data.</text>
</comment>
<dbReference type="RefSeq" id="WP_105726957.1">
    <property type="nucleotide sequence ID" value="NZ_PVBS01000002.1"/>
</dbReference>
<protein>
    <submittedName>
        <fullName evidence="3">ATPase</fullName>
    </submittedName>
</protein>
<dbReference type="AlphaFoldDB" id="A0A2S9JNK7"/>
<dbReference type="InterPro" id="IPR023393">
    <property type="entry name" value="START-like_dom_sf"/>
</dbReference>
<keyword evidence="4" id="KW-1185">Reference proteome</keyword>
<dbReference type="SUPFAM" id="SSF55961">
    <property type="entry name" value="Bet v1-like"/>
    <property type="match status" value="1"/>
</dbReference>
<dbReference type="Proteomes" id="UP000238642">
    <property type="component" value="Unassembled WGS sequence"/>
</dbReference>
<reference evidence="3 4" key="1">
    <citation type="submission" date="2018-02" db="EMBL/GenBank/DDBJ databases">
        <title>The draft genome of Sphingobacterium gobiense H7.</title>
        <authorList>
            <person name="Li L."/>
            <person name="Liu L."/>
            <person name="Zhang X."/>
            <person name="Wang T."/>
            <person name="Liang L."/>
        </authorList>
    </citation>
    <scope>NUCLEOTIDE SEQUENCE [LARGE SCALE GENOMIC DNA]</scope>
    <source>
        <strain evidence="3 4">ACCC 05757</strain>
    </source>
</reference>
<comment type="similarity">
    <text evidence="1">Belongs to the AHA1 family.</text>
</comment>
<evidence type="ECO:0000313" key="4">
    <source>
        <dbReference type="Proteomes" id="UP000238642"/>
    </source>
</evidence>
<accession>A0A2S9JNK7</accession>
<proteinExistence type="inferred from homology"/>
<dbReference type="CDD" id="cd07814">
    <property type="entry name" value="SRPBCC_CalC_Aha1-like"/>
    <property type="match status" value="1"/>
</dbReference>
<dbReference type="EMBL" id="PVBS01000002">
    <property type="protein sequence ID" value="PRD54747.1"/>
    <property type="molecule type" value="Genomic_DNA"/>
</dbReference>